<sequence length="72" mass="7730">MPSAKAVYNGSAPRKPDHKYTHHGATSGGQNLGNDRLANFLERGASEPQDMAARHAQILACISSVDAKFNHN</sequence>
<accession>A0A0D9NSP0</accession>
<evidence type="ECO:0000256" key="1">
    <source>
        <dbReference type="SAM" id="MobiDB-lite"/>
    </source>
</evidence>
<evidence type="ECO:0000313" key="3">
    <source>
        <dbReference type="Proteomes" id="UP000054544"/>
    </source>
</evidence>
<evidence type="ECO:0000313" key="2">
    <source>
        <dbReference type="EMBL" id="KJK77057.1"/>
    </source>
</evidence>
<dbReference type="AlphaFoldDB" id="A0A0D9NSP0"/>
<proteinExistence type="predicted"/>
<reference evidence="3" key="1">
    <citation type="journal article" date="2014" name="BMC Genomics">
        <title>The genome sequence of the biocontrol fungus Metarhizium anisopliae and comparative genomics of Metarhizium species.</title>
        <authorList>
            <person name="Pattemore J.A."/>
            <person name="Hane J.K."/>
            <person name="Williams A.H."/>
            <person name="Wilson B.A."/>
            <person name="Stodart B.J."/>
            <person name="Ash G.J."/>
        </authorList>
    </citation>
    <scope>NUCLEOTIDE SEQUENCE [LARGE SCALE GENOMIC DNA]</scope>
    <source>
        <strain evidence="3">BRIP 53293</strain>
    </source>
</reference>
<name>A0A0D9NSP0_METAN</name>
<dbReference type="EMBL" id="KE384741">
    <property type="protein sequence ID" value="KJK77057.1"/>
    <property type="molecule type" value="Genomic_DNA"/>
</dbReference>
<gene>
    <name evidence="2" type="ORF">H634G_07633</name>
</gene>
<keyword evidence="3" id="KW-1185">Reference proteome</keyword>
<feature type="region of interest" description="Disordered" evidence="1">
    <location>
        <begin position="1"/>
        <end position="35"/>
    </location>
</feature>
<organism evidence="2 3">
    <name type="scientific">Metarhizium anisopliae BRIP 53293</name>
    <dbReference type="NCBI Taxonomy" id="1291518"/>
    <lineage>
        <taxon>Eukaryota</taxon>
        <taxon>Fungi</taxon>
        <taxon>Dikarya</taxon>
        <taxon>Ascomycota</taxon>
        <taxon>Pezizomycotina</taxon>
        <taxon>Sordariomycetes</taxon>
        <taxon>Hypocreomycetidae</taxon>
        <taxon>Hypocreales</taxon>
        <taxon>Clavicipitaceae</taxon>
        <taxon>Metarhizium</taxon>
    </lineage>
</organism>
<protein>
    <submittedName>
        <fullName evidence="2">Uncharacterized protein</fullName>
    </submittedName>
</protein>
<dbReference type="Proteomes" id="UP000054544">
    <property type="component" value="Unassembled WGS sequence"/>
</dbReference>